<reference evidence="3" key="1">
    <citation type="submission" date="2009-09" db="EMBL/GenBank/DDBJ databases">
        <title>The complete genome of Kribbella flavida DSM 17836.</title>
        <authorList>
            <consortium name="US DOE Joint Genome Institute (JGI-PGF)"/>
            <person name="Lucas S."/>
            <person name="Copeland A."/>
            <person name="Lapidus A."/>
            <person name="Glavina del Rio T."/>
            <person name="Dalin E."/>
            <person name="Tice H."/>
            <person name="Bruce D."/>
            <person name="Goodwin L."/>
            <person name="Pitluck S."/>
            <person name="Kyrpides N."/>
            <person name="Mavromatis K."/>
            <person name="Ivanova N."/>
            <person name="Saunders E."/>
            <person name="Brettin T."/>
            <person name="Detter J.C."/>
            <person name="Han C."/>
            <person name="Larimer F."/>
            <person name="Land M."/>
            <person name="Hauser L."/>
            <person name="Markowitz V."/>
            <person name="Cheng J.-F."/>
            <person name="Hugenholtz P."/>
            <person name="Woyke T."/>
            <person name="Wu D."/>
            <person name="Pukall R."/>
            <person name="Klenk H.-P."/>
            <person name="Eisen J.A."/>
        </authorList>
    </citation>
    <scope>NUCLEOTIDE SEQUENCE [LARGE SCALE GENOMIC DNA]</scope>
    <source>
        <strain evidence="3">DSM 17836 / JCM 10339 / NBRC 14399</strain>
    </source>
</reference>
<name>D2PQL9_KRIFD</name>
<keyword evidence="1" id="KW-0812">Transmembrane</keyword>
<dbReference type="Proteomes" id="UP000007967">
    <property type="component" value="Chromosome"/>
</dbReference>
<proteinExistence type="predicted"/>
<dbReference type="KEGG" id="kfl:Kfla_0077"/>
<accession>D2PQL9</accession>
<gene>
    <name evidence="2" type="ordered locus">Kfla_0077</name>
</gene>
<evidence type="ECO:0000313" key="3">
    <source>
        <dbReference type="Proteomes" id="UP000007967"/>
    </source>
</evidence>
<dbReference type="HOGENOM" id="CLU_1208514_0_0_11"/>
<reference evidence="2 3" key="2">
    <citation type="journal article" date="2010" name="Stand. Genomic Sci.">
        <title>Complete genome sequence of Kribbella flavida type strain (IFO 14399).</title>
        <authorList>
            <person name="Pukall R."/>
            <person name="Lapidus A."/>
            <person name="Glavina Del Rio T."/>
            <person name="Copeland A."/>
            <person name="Tice H."/>
            <person name="Cheng J.-F."/>
            <person name="Lucas S."/>
            <person name="Chen F."/>
            <person name="Nolan M."/>
            <person name="LaButti K."/>
            <person name="Pati A."/>
            <person name="Ivanova N."/>
            <person name="Mavrommatis K."/>
            <person name="Mikhailova N."/>
            <person name="Pitluck S."/>
            <person name="Bruce D."/>
            <person name="Goodwin L."/>
            <person name="Land M."/>
            <person name="Hauser L."/>
            <person name="Chang Y.-J."/>
            <person name="Jeffries C.D."/>
            <person name="Chen A."/>
            <person name="Palaniappan K."/>
            <person name="Chain P."/>
            <person name="Rohde M."/>
            <person name="Goeker M."/>
            <person name="Bristow J."/>
            <person name="Eisen J.A."/>
            <person name="Markowitz V."/>
            <person name="Hugenholtz P."/>
            <person name="Kyrpides N.C."/>
            <person name="Klenk H.-P."/>
            <person name="Brettin T."/>
        </authorList>
    </citation>
    <scope>NUCLEOTIDE SEQUENCE [LARGE SCALE GENOMIC DNA]</scope>
    <source>
        <strain evidence="3">DSM 17836 / JCM 10339 / NBRC 14399</strain>
    </source>
</reference>
<dbReference type="RefSeq" id="WP_012917763.1">
    <property type="nucleotide sequence ID" value="NC_013729.1"/>
</dbReference>
<evidence type="ECO:0000256" key="1">
    <source>
        <dbReference type="SAM" id="Phobius"/>
    </source>
</evidence>
<dbReference type="OrthoDB" id="3825815at2"/>
<dbReference type="EMBL" id="CP001736">
    <property type="protein sequence ID" value="ADB29206.1"/>
    <property type="molecule type" value="Genomic_DNA"/>
</dbReference>
<protein>
    <submittedName>
        <fullName evidence="2">Uncharacterized protein</fullName>
    </submittedName>
</protein>
<dbReference type="eggNOG" id="ENOG502ZIPV">
    <property type="taxonomic scope" value="Bacteria"/>
</dbReference>
<keyword evidence="1" id="KW-0472">Membrane</keyword>
<feature type="transmembrane region" description="Helical" evidence="1">
    <location>
        <begin position="41"/>
        <end position="62"/>
    </location>
</feature>
<sequence>MTSKDLKDLLGAVADEGRETVAVDEQQVAGRIKSRRRRQSVVVAAASVGTAAVIAAAAVAIVPNLGTEQAPVAGPRQAATGVAIGGCGETVSGEPRADAPLTMSAVTGVKPVSGTTDYATIDLVVTNTTQQTLHLSTGRSAAITVAQGGKVVATPAPARDAAVQLTLLPGEKKTVTSTVGLRRCDGATTQTGGRLAAGGYQLYATQKFNPTEGGEVLEAQGGPWTVELK</sequence>
<keyword evidence="1" id="KW-1133">Transmembrane helix</keyword>
<organism evidence="2 3">
    <name type="scientific">Kribbella flavida (strain DSM 17836 / JCM 10339 / NBRC 14399)</name>
    <dbReference type="NCBI Taxonomy" id="479435"/>
    <lineage>
        <taxon>Bacteria</taxon>
        <taxon>Bacillati</taxon>
        <taxon>Actinomycetota</taxon>
        <taxon>Actinomycetes</taxon>
        <taxon>Propionibacteriales</taxon>
        <taxon>Kribbellaceae</taxon>
        <taxon>Kribbella</taxon>
    </lineage>
</organism>
<keyword evidence="3" id="KW-1185">Reference proteome</keyword>
<evidence type="ECO:0000313" key="2">
    <source>
        <dbReference type="EMBL" id="ADB29206.1"/>
    </source>
</evidence>
<dbReference type="AlphaFoldDB" id="D2PQL9"/>